<dbReference type="PANTHER" id="PTHR22878:SF68">
    <property type="entry name" value="DYNEIN HEAVY CHAIN 6, AXONEMAL-LIKE"/>
    <property type="match status" value="1"/>
</dbReference>
<dbReference type="Pfam" id="PF12781">
    <property type="entry name" value="AAA_9"/>
    <property type="match status" value="1"/>
</dbReference>
<dbReference type="Gene3D" id="6.10.140.1060">
    <property type="match status" value="1"/>
</dbReference>
<evidence type="ECO:0000313" key="5">
    <source>
        <dbReference type="Proteomes" id="UP000485058"/>
    </source>
</evidence>
<keyword evidence="5" id="KW-1185">Reference proteome</keyword>
<dbReference type="GO" id="GO:0045505">
    <property type="term" value="F:dynein intermediate chain binding"/>
    <property type="evidence" value="ECO:0007669"/>
    <property type="project" value="InterPro"/>
</dbReference>
<reference evidence="4 5" key="1">
    <citation type="submission" date="2020-02" db="EMBL/GenBank/DDBJ databases">
        <title>Draft genome sequence of Haematococcus lacustris strain NIES-144.</title>
        <authorList>
            <person name="Morimoto D."/>
            <person name="Nakagawa S."/>
            <person name="Yoshida T."/>
            <person name="Sawayama S."/>
        </authorList>
    </citation>
    <scope>NUCLEOTIDE SEQUENCE [LARGE SCALE GENOMIC DNA]</scope>
    <source>
        <strain evidence="4 5">NIES-144</strain>
    </source>
</reference>
<gene>
    <name evidence="4" type="ORF">HaLaN_12922</name>
</gene>
<keyword evidence="1" id="KW-0175">Coiled coil</keyword>
<organism evidence="4 5">
    <name type="scientific">Haematococcus lacustris</name>
    <name type="common">Green alga</name>
    <name type="synonym">Haematococcus pluvialis</name>
    <dbReference type="NCBI Taxonomy" id="44745"/>
    <lineage>
        <taxon>Eukaryota</taxon>
        <taxon>Viridiplantae</taxon>
        <taxon>Chlorophyta</taxon>
        <taxon>core chlorophytes</taxon>
        <taxon>Chlorophyceae</taxon>
        <taxon>CS clade</taxon>
        <taxon>Chlamydomonadales</taxon>
        <taxon>Haematococcaceae</taxon>
        <taxon>Haematococcus</taxon>
    </lineage>
</organism>
<name>A0A699ZB96_HAELA</name>
<evidence type="ECO:0000256" key="2">
    <source>
        <dbReference type="SAM" id="MobiDB-lite"/>
    </source>
</evidence>
<dbReference type="InterPro" id="IPR035706">
    <property type="entry name" value="AAA_9"/>
</dbReference>
<proteinExistence type="predicted"/>
<dbReference type="GO" id="GO:0030286">
    <property type="term" value="C:dynein complex"/>
    <property type="evidence" value="ECO:0007669"/>
    <property type="project" value="InterPro"/>
</dbReference>
<dbReference type="InterPro" id="IPR026983">
    <property type="entry name" value="DHC"/>
</dbReference>
<evidence type="ECO:0000256" key="1">
    <source>
        <dbReference type="SAM" id="Coils"/>
    </source>
</evidence>
<protein>
    <submittedName>
        <fullName evidence="4">Dynein heavy chain 7, axonemal</fullName>
    </submittedName>
</protein>
<accession>A0A699ZB96</accession>
<dbReference type="PANTHER" id="PTHR22878">
    <property type="entry name" value="DYNEIN HEAVY CHAIN 6, AXONEMAL-LIKE-RELATED"/>
    <property type="match status" value="1"/>
</dbReference>
<feature type="region of interest" description="Disordered" evidence="2">
    <location>
        <begin position="146"/>
        <end position="169"/>
    </location>
</feature>
<comment type="caution">
    <text evidence="4">The sequence shown here is derived from an EMBL/GenBank/DDBJ whole genome shotgun (WGS) entry which is preliminary data.</text>
</comment>
<feature type="compositionally biased region" description="Basic residues" evidence="2">
    <location>
        <begin position="153"/>
        <end position="169"/>
    </location>
</feature>
<dbReference type="InterPro" id="IPR027417">
    <property type="entry name" value="P-loop_NTPase"/>
</dbReference>
<dbReference type="AlphaFoldDB" id="A0A699ZB96"/>
<evidence type="ECO:0000313" key="4">
    <source>
        <dbReference type="EMBL" id="GFH16496.1"/>
    </source>
</evidence>
<evidence type="ECO:0000259" key="3">
    <source>
        <dbReference type="Pfam" id="PF12781"/>
    </source>
</evidence>
<dbReference type="Gene3D" id="3.40.50.300">
    <property type="entry name" value="P-loop containing nucleotide triphosphate hydrolases"/>
    <property type="match status" value="1"/>
</dbReference>
<feature type="coiled-coil region" evidence="1">
    <location>
        <begin position="93"/>
        <end position="120"/>
    </location>
</feature>
<feature type="non-terminal residue" evidence="4">
    <location>
        <position position="1"/>
    </location>
</feature>
<feature type="domain" description="Dynein heavy chain ATP-binding dynein motor region" evidence="3">
    <location>
        <begin position="1"/>
        <end position="145"/>
    </location>
</feature>
<dbReference type="Proteomes" id="UP000485058">
    <property type="component" value="Unassembled WGS sequence"/>
</dbReference>
<dbReference type="GO" id="GO:0051959">
    <property type="term" value="F:dynein light intermediate chain binding"/>
    <property type="evidence" value="ECO:0007669"/>
    <property type="project" value="InterPro"/>
</dbReference>
<dbReference type="GO" id="GO:0007018">
    <property type="term" value="P:microtubule-based movement"/>
    <property type="evidence" value="ECO:0007669"/>
    <property type="project" value="InterPro"/>
</dbReference>
<sequence>DVGEALDPALEPVLQKAVFKQGGRSLIRLGDSDVDYDPNFKLFITTKVANPHYLPEVCIKVTIINFTVTMKGLEDQLLGEVVRQERPDLEEQRDRLVVSISADKKQLQELEDKILKLLKESQGNILDDEQLINTLNHSKLTSSVIAASGRRGPQPHHQRGTSGKHRAAG</sequence>
<dbReference type="EMBL" id="BLLF01001005">
    <property type="protein sequence ID" value="GFH16496.1"/>
    <property type="molecule type" value="Genomic_DNA"/>
</dbReference>